<dbReference type="GO" id="GO:0005829">
    <property type="term" value="C:cytosol"/>
    <property type="evidence" value="ECO:0007669"/>
    <property type="project" value="TreeGrafter"/>
</dbReference>
<dbReference type="Gene3D" id="3.30.470.20">
    <property type="entry name" value="ATP-grasp fold, B domain"/>
    <property type="match status" value="1"/>
</dbReference>
<reference evidence="6" key="1">
    <citation type="submission" date="2010-07" db="EMBL/GenBank/DDBJ databases">
        <title>The complete genome of Methanosalsum zhilinae DSM 4017.</title>
        <authorList>
            <consortium name="US DOE Joint Genome Institute (JGI-PGF)"/>
            <person name="Lucas S."/>
            <person name="Copeland A."/>
            <person name="Lapidus A."/>
            <person name="Glavina del Rio T."/>
            <person name="Dalin E."/>
            <person name="Tice H."/>
            <person name="Bruce D."/>
            <person name="Goodwin L."/>
            <person name="Pitluck S."/>
            <person name="Kyrpides N."/>
            <person name="Mavromatis K."/>
            <person name="Ovchinnikova G."/>
            <person name="Daligault H."/>
            <person name="Detter J.C."/>
            <person name="Han C."/>
            <person name="Tapia R."/>
            <person name="Larimer F."/>
            <person name="Land M."/>
            <person name="Hauser L."/>
            <person name="Markowitz V."/>
            <person name="Cheng J.-F."/>
            <person name="Hugenholtz P."/>
            <person name="Woyke T."/>
            <person name="Wu D."/>
            <person name="Spring S."/>
            <person name="Schueler E."/>
            <person name="Brambilla E."/>
            <person name="Klenk H.-P."/>
            <person name="Eisen J.A."/>
        </authorList>
    </citation>
    <scope>NUCLEOTIDE SEQUENCE</scope>
    <source>
        <strain evidence="6">DSM 4017</strain>
    </source>
</reference>
<dbReference type="OrthoDB" id="11959at2157"/>
<name>F7XM96_METZD</name>
<dbReference type="PANTHER" id="PTHR43055">
    <property type="entry name" value="FORMATE-DEPENDENT PHOSPHORIBOSYLGLYCINAMIDE FORMYLTRANSFERASE"/>
    <property type="match status" value="1"/>
</dbReference>
<dbReference type="STRING" id="679901.Mzhil_1129"/>
<dbReference type="GO" id="GO:0046872">
    <property type="term" value="F:metal ion binding"/>
    <property type="evidence" value="ECO:0007669"/>
    <property type="project" value="InterPro"/>
</dbReference>
<evidence type="ECO:0000256" key="2">
    <source>
        <dbReference type="ARBA" id="ARBA00022741"/>
    </source>
</evidence>
<dbReference type="KEGG" id="mzh:Mzhil_1129"/>
<dbReference type="PANTHER" id="PTHR43055:SF1">
    <property type="entry name" value="FORMATE-DEPENDENT PHOSPHORIBOSYLGLYCINAMIDE FORMYLTRANSFERASE"/>
    <property type="match status" value="1"/>
</dbReference>
<feature type="domain" description="ATP-grasp" evidence="5">
    <location>
        <begin position="110"/>
        <end position="298"/>
    </location>
</feature>
<dbReference type="PIRSF" id="PIRSF016817">
    <property type="entry name" value="UCP016817_carboligase"/>
    <property type="match status" value="1"/>
</dbReference>
<dbReference type="Proteomes" id="UP000006622">
    <property type="component" value="Chromosome"/>
</dbReference>
<dbReference type="EMBL" id="CP002101">
    <property type="protein sequence ID" value="AEH60985.1"/>
    <property type="molecule type" value="Genomic_DNA"/>
</dbReference>
<evidence type="ECO:0000313" key="6">
    <source>
        <dbReference type="EMBL" id="AEH60985.1"/>
    </source>
</evidence>
<keyword evidence="3 4" id="KW-0067">ATP-binding</keyword>
<evidence type="ECO:0000259" key="5">
    <source>
        <dbReference type="PROSITE" id="PS50975"/>
    </source>
</evidence>
<proteinExistence type="predicted"/>
<evidence type="ECO:0000256" key="1">
    <source>
        <dbReference type="ARBA" id="ARBA00022598"/>
    </source>
</evidence>
<keyword evidence="2 4" id="KW-0547">Nucleotide-binding</keyword>
<evidence type="ECO:0000313" key="7">
    <source>
        <dbReference type="Proteomes" id="UP000006622"/>
    </source>
</evidence>
<dbReference type="Pfam" id="PF02655">
    <property type="entry name" value="ATP-grasp_3"/>
    <property type="match status" value="1"/>
</dbReference>
<dbReference type="SUPFAM" id="SSF56059">
    <property type="entry name" value="Glutathione synthetase ATP-binding domain-like"/>
    <property type="match status" value="1"/>
</dbReference>
<organism evidence="6 7">
    <name type="scientific">Methanosalsum zhilinae (strain DSM 4017 / NBRC 107636 / OCM 62 / WeN5)</name>
    <name type="common">Methanohalophilus zhilinae</name>
    <dbReference type="NCBI Taxonomy" id="679901"/>
    <lineage>
        <taxon>Archaea</taxon>
        <taxon>Methanobacteriati</taxon>
        <taxon>Methanobacteriota</taxon>
        <taxon>Stenosarchaea group</taxon>
        <taxon>Methanomicrobia</taxon>
        <taxon>Methanosarcinales</taxon>
        <taxon>Methanosarcinaceae</taxon>
        <taxon>Methanosalsum</taxon>
    </lineage>
</organism>
<evidence type="ECO:0000256" key="4">
    <source>
        <dbReference type="PROSITE-ProRule" id="PRU00409"/>
    </source>
</evidence>
<dbReference type="InterPro" id="IPR003806">
    <property type="entry name" value="ATP-grasp_PylC-type"/>
</dbReference>
<dbReference type="GO" id="GO:0005524">
    <property type="term" value="F:ATP binding"/>
    <property type="evidence" value="ECO:0007669"/>
    <property type="project" value="UniProtKB-UniRule"/>
</dbReference>
<dbReference type="HOGENOM" id="CLU_057102_0_0_2"/>
<dbReference type="InterPro" id="IPR011761">
    <property type="entry name" value="ATP-grasp"/>
</dbReference>
<dbReference type="AlphaFoldDB" id="F7XM96"/>
<dbReference type="GO" id="GO:0016874">
    <property type="term" value="F:ligase activity"/>
    <property type="evidence" value="ECO:0007669"/>
    <property type="project" value="UniProtKB-KW"/>
</dbReference>
<dbReference type="GeneID" id="10822757"/>
<gene>
    <name evidence="6" type="ordered locus">Mzhil_1129</name>
</gene>
<protein>
    <recommendedName>
        <fullName evidence="5">ATP-grasp domain-containing protein</fullName>
    </recommendedName>
</protein>
<sequence length="398" mass="43766">MNKILVIGYSSRHIVNSAKNAGYSVYAIDAFCDFDLDQYATEARQLNVHSDKGQPDNIEACDIYDLINSFNVDFDFIVLGSGFEMLDQACFSVPVLNNSYNLMKTISDKKKLAKKLNLLGFPHPEIIQLNRIESVDFPLMLKPAIGGGGFLNRKINDLDEFYQFKYEAEKAGLNMGDMIVQKFVDGTPASVSLISSDEGSCVISTNEQLIGTPWLTRLPYAYCGNITPINSLYNELMCSMACDISLELGLVGSNGIDFIITDNGPVVTEINGRFQGSLDTVETSTGINLFDAHVKSFNSQLPSINPNPGIYSGRAILYSNDNFVVNQSIFERIKYENTKDIPCRGAIIGANEPITSIFSVGNSRENVLNDLKKGAERIASFLNNPFSKKIGQGQVVGD</sequence>
<keyword evidence="7" id="KW-1185">Reference proteome</keyword>
<keyword evidence="1" id="KW-0436">Ligase</keyword>
<dbReference type="RefSeq" id="WP_013898422.1">
    <property type="nucleotide sequence ID" value="NC_015676.1"/>
</dbReference>
<dbReference type="InterPro" id="IPR016677">
    <property type="entry name" value="UCP016817_carboligase"/>
</dbReference>
<accession>F7XM96</accession>
<evidence type="ECO:0000256" key="3">
    <source>
        <dbReference type="ARBA" id="ARBA00022840"/>
    </source>
</evidence>
<dbReference type="PROSITE" id="PS50975">
    <property type="entry name" value="ATP_GRASP"/>
    <property type="match status" value="1"/>
</dbReference>